<comment type="caution">
    <text evidence="4">The sequence shown here is derived from an EMBL/GenBank/DDBJ whole genome shotgun (WGS) entry which is preliminary data.</text>
</comment>
<reference evidence="4 5" key="1">
    <citation type="submission" date="2019-04" db="EMBL/GenBank/DDBJ databases">
        <authorList>
            <person name="Dong K."/>
        </authorList>
    </citation>
    <scope>NUCLEOTIDE SEQUENCE [LARGE SCALE GENOMIC DNA]</scope>
    <source>
        <strain evidence="5">dk3543</strain>
    </source>
</reference>
<dbReference type="EMBL" id="SZPY01000002">
    <property type="protein sequence ID" value="TKI62380.1"/>
    <property type="molecule type" value="Genomic_DNA"/>
</dbReference>
<name>A0A4U2YN24_9ACTN</name>
<dbReference type="InterPro" id="IPR046450">
    <property type="entry name" value="PA_dom_sf"/>
</dbReference>
<dbReference type="InterPro" id="IPR045175">
    <property type="entry name" value="M28_fam"/>
</dbReference>
<gene>
    <name evidence="4" type="ORF">FC770_08265</name>
</gene>
<proteinExistence type="predicted"/>
<keyword evidence="5" id="KW-1185">Reference proteome</keyword>
<dbReference type="InterPro" id="IPR003137">
    <property type="entry name" value="PA_domain"/>
</dbReference>
<dbReference type="PANTHER" id="PTHR12147">
    <property type="entry name" value="METALLOPEPTIDASE M28 FAMILY MEMBER"/>
    <property type="match status" value="1"/>
</dbReference>
<accession>A0A4U2YN24</accession>
<dbReference type="Proteomes" id="UP000307808">
    <property type="component" value="Unassembled WGS sequence"/>
</dbReference>
<dbReference type="SUPFAM" id="SSF52025">
    <property type="entry name" value="PA domain"/>
    <property type="match status" value="1"/>
</dbReference>
<evidence type="ECO:0000313" key="4">
    <source>
        <dbReference type="EMBL" id="TKI62380.1"/>
    </source>
</evidence>
<feature type="compositionally biased region" description="Basic residues" evidence="1">
    <location>
        <begin position="524"/>
        <end position="563"/>
    </location>
</feature>
<organism evidence="4 5">
    <name type="scientific">Nocardioides jishulii</name>
    <dbReference type="NCBI Taxonomy" id="2575440"/>
    <lineage>
        <taxon>Bacteria</taxon>
        <taxon>Bacillati</taxon>
        <taxon>Actinomycetota</taxon>
        <taxon>Actinomycetes</taxon>
        <taxon>Propionibacteriales</taxon>
        <taxon>Nocardioidaceae</taxon>
        <taxon>Nocardioides</taxon>
    </lineage>
</organism>
<feature type="region of interest" description="Disordered" evidence="1">
    <location>
        <begin position="1"/>
        <end position="30"/>
    </location>
</feature>
<dbReference type="AlphaFoldDB" id="A0A4U2YN24"/>
<dbReference type="SUPFAM" id="SSF53187">
    <property type="entry name" value="Zn-dependent exopeptidases"/>
    <property type="match status" value="1"/>
</dbReference>
<evidence type="ECO:0000259" key="2">
    <source>
        <dbReference type="Pfam" id="PF02225"/>
    </source>
</evidence>
<dbReference type="Gene3D" id="3.40.630.10">
    <property type="entry name" value="Zn peptidases"/>
    <property type="match status" value="1"/>
</dbReference>
<dbReference type="InterPro" id="IPR007484">
    <property type="entry name" value="Peptidase_M28"/>
</dbReference>
<feature type="domain" description="Peptidase M28" evidence="3">
    <location>
        <begin position="276"/>
        <end position="505"/>
    </location>
</feature>
<dbReference type="GO" id="GO:0008235">
    <property type="term" value="F:metalloexopeptidase activity"/>
    <property type="evidence" value="ECO:0007669"/>
    <property type="project" value="InterPro"/>
</dbReference>
<evidence type="ECO:0000256" key="1">
    <source>
        <dbReference type="SAM" id="MobiDB-lite"/>
    </source>
</evidence>
<dbReference type="Pfam" id="PF04389">
    <property type="entry name" value="Peptidase_M28"/>
    <property type="match status" value="1"/>
</dbReference>
<dbReference type="Pfam" id="PF02225">
    <property type="entry name" value="PA"/>
    <property type="match status" value="1"/>
</dbReference>
<sequence>MCSTPQGVAHSPRRSARVGASDESARGARSEAVVKRRVLQAVVGGAVSALVVSTAPVAPVSAHGSGHGGNPGKTQVTGKAVYRHLEAFQRIADANGGNRAMGTPGYEASARYIEKNLRQAGYTPQRQYFDVEAYTVDTLEVTVPGVELAPVAMEYSSSTPGAVTQELVTPTDALGCDAAAWDGVDVAGKIAVVSRGSCPFTQKAVTAGEVDAAAIIIYNNTMGVLSGTLGEITPGSAPAVGVTQAEGEALVAAIGAGTVTGTFNLQGSVQTQETFNVIAETRGGDPDNVVMVGGHLDGVEDGAGINDNGSGSAAILETALQLAKSSKGAKKGHPNPGKLNNKVRFAWWGAEELGLHGSNHYVADLQANDPDELENLAVYLNFDMVASPNFIIGVYDADESTYEAPVVVPPGSAAAEKAFTDYFDSIGQPWVDTEFSGRSDYSAFIDAGVPSTGLFTGADDVKTPEQVALFGGTAGILLDPNYHSALDDINNVSKEALDINSRAIGSVVASLAYSTEAINGVKPPTKHKHDKKKHPKKDKHKKKGPKDKGKDKGKKGPKNKSKR</sequence>
<dbReference type="Gene3D" id="3.50.30.30">
    <property type="match status" value="1"/>
</dbReference>
<dbReference type="PANTHER" id="PTHR12147:SF26">
    <property type="entry name" value="PEPTIDASE M28 DOMAIN-CONTAINING PROTEIN"/>
    <property type="match status" value="1"/>
</dbReference>
<protein>
    <submittedName>
        <fullName evidence="4">M28 family peptidase</fullName>
    </submittedName>
</protein>
<dbReference type="GO" id="GO:0006508">
    <property type="term" value="P:proteolysis"/>
    <property type="evidence" value="ECO:0007669"/>
    <property type="project" value="InterPro"/>
</dbReference>
<feature type="domain" description="PA" evidence="2">
    <location>
        <begin position="163"/>
        <end position="250"/>
    </location>
</feature>
<evidence type="ECO:0000313" key="5">
    <source>
        <dbReference type="Proteomes" id="UP000307808"/>
    </source>
</evidence>
<dbReference type="OrthoDB" id="345880at2"/>
<feature type="region of interest" description="Disordered" evidence="1">
    <location>
        <begin position="519"/>
        <end position="563"/>
    </location>
</feature>
<evidence type="ECO:0000259" key="3">
    <source>
        <dbReference type="Pfam" id="PF04389"/>
    </source>
</evidence>